<protein>
    <submittedName>
        <fullName evidence="13">Nucleoside-diphosphate-sugar pyrophosphorylase</fullName>
    </submittedName>
</protein>
<evidence type="ECO:0000256" key="7">
    <source>
        <dbReference type="ARBA" id="ARBA00023268"/>
    </source>
</evidence>
<gene>
    <name evidence="13" type="ORF">U27_05569</name>
</gene>
<dbReference type="InterPro" id="IPR029044">
    <property type="entry name" value="Nucleotide-diphossugar_trans"/>
</dbReference>
<feature type="domain" description="Mannose-1-phosphate guanyltransferase C-terminal" evidence="12">
    <location>
        <begin position="269"/>
        <end position="352"/>
    </location>
</feature>
<dbReference type="Proteomes" id="UP000030661">
    <property type="component" value="Unassembled WGS sequence"/>
</dbReference>
<dbReference type="InterPro" id="IPR056729">
    <property type="entry name" value="GMPPB_C"/>
</dbReference>
<keyword evidence="5" id="KW-0808">Transferase</keyword>
<dbReference type="NCBIfam" id="TIGR03992">
    <property type="entry name" value="Arch_glmU"/>
    <property type="match status" value="1"/>
</dbReference>
<dbReference type="InterPro" id="IPR050065">
    <property type="entry name" value="GlmU-like"/>
</dbReference>
<evidence type="ECO:0000313" key="13">
    <source>
        <dbReference type="EMBL" id="GAK58595.1"/>
    </source>
</evidence>
<reference evidence="13 14" key="1">
    <citation type="journal article" date="2015" name="PeerJ">
        <title>First genomic representation of candidate bacterial phylum KSB3 points to enhanced environmental sensing as a trigger of wastewater bulking.</title>
        <authorList>
            <person name="Sekiguchi Y."/>
            <person name="Ohashi A."/>
            <person name="Parks D.H."/>
            <person name="Yamauchi T."/>
            <person name="Tyson G.W."/>
            <person name="Hugenholtz P."/>
        </authorList>
    </citation>
    <scope>NUCLEOTIDE SEQUENCE [LARGE SCALE GENOMIC DNA]</scope>
</reference>
<sequence length="399" mass="43630">MKVIILAAGRGKNLNPLTETRPKPMISICGKPVLEYIIRGLVETGNRDIQIVVGHGANNIKKYFERGERFGASIQYIEQMQQTGIGDAVLLAQKKFVPGERFFLVYADILFESNIFAKTIETYNLKLAPVASITLTPTIHPYYGNVSINQHIGITKIVEHLDETQAGSYVLAGVFIFDYTLFDVLKETNGNMQMAFEQIVQKQGLFGSIFEHEWIDLGYPWNVLDANRFLMQSYRHATIASSVKFDGNVTINGPVQIMEDVVIGGGSIINGPCYIGRGTYIGNNVLVRKNTSIGAESVIGFGVELRNCVLFDKVRIGRLSFIGDSVIGEDVEIGSGIMTVNNLMTGETVKVNINGQLADSGLVKLGAFIGDRTRVGASNTLAPGTIIPAGRFVPHHVSL</sequence>
<evidence type="ECO:0000256" key="5">
    <source>
        <dbReference type="ARBA" id="ARBA00022679"/>
    </source>
</evidence>
<evidence type="ECO:0000256" key="9">
    <source>
        <dbReference type="ARBA" id="ARBA00048247"/>
    </source>
</evidence>
<proteinExistence type="inferred from homology"/>
<dbReference type="Gene3D" id="2.160.10.10">
    <property type="entry name" value="Hexapeptide repeat proteins"/>
    <property type="match status" value="1"/>
</dbReference>
<dbReference type="InterPro" id="IPR005835">
    <property type="entry name" value="NTP_transferase_dom"/>
</dbReference>
<dbReference type="GO" id="GO:0006048">
    <property type="term" value="P:UDP-N-acetylglucosamine biosynthetic process"/>
    <property type="evidence" value="ECO:0007669"/>
    <property type="project" value="UniProtKB-UniPathway"/>
</dbReference>
<dbReference type="SUPFAM" id="SSF53448">
    <property type="entry name" value="Nucleotide-diphospho-sugar transferases"/>
    <property type="match status" value="1"/>
</dbReference>
<dbReference type="UniPathway" id="UPA00113">
    <property type="reaction ID" value="UER00532"/>
</dbReference>
<comment type="catalytic activity">
    <reaction evidence="9">
        <text>alpha-D-glucosamine 1-phosphate + acetyl-CoA = N-acetyl-alpha-D-glucosamine 1-phosphate + CoA + H(+)</text>
        <dbReference type="Rhea" id="RHEA:13725"/>
        <dbReference type="ChEBI" id="CHEBI:15378"/>
        <dbReference type="ChEBI" id="CHEBI:57287"/>
        <dbReference type="ChEBI" id="CHEBI:57288"/>
        <dbReference type="ChEBI" id="CHEBI:57776"/>
        <dbReference type="ChEBI" id="CHEBI:58516"/>
        <dbReference type="EC" id="2.3.1.157"/>
    </reaction>
</comment>
<dbReference type="PANTHER" id="PTHR43584">
    <property type="entry name" value="NUCLEOTIDYL TRANSFERASE"/>
    <property type="match status" value="1"/>
</dbReference>
<dbReference type="PANTHER" id="PTHR43584:SF8">
    <property type="entry name" value="N-ACETYLMURAMATE ALPHA-1-PHOSPHATE URIDYLYLTRANSFERASE"/>
    <property type="match status" value="1"/>
</dbReference>
<evidence type="ECO:0000259" key="12">
    <source>
        <dbReference type="Pfam" id="PF25087"/>
    </source>
</evidence>
<evidence type="ECO:0000259" key="11">
    <source>
        <dbReference type="Pfam" id="PF00483"/>
    </source>
</evidence>
<evidence type="ECO:0000256" key="3">
    <source>
        <dbReference type="ARBA" id="ARBA00007707"/>
    </source>
</evidence>
<evidence type="ECO:0000256" key="8">
    <source>
        <dbReference type="ARBA" id="ARBA00023315"/>
    </source>
</evidence>
<evidence type="ECO:0000256" key="4">
    <source>
        <dbReference type="ARBA" id="ARBA00007947"/>
    </source>
</evidence>
<keyword evidence="14" id="KW-1185">Reference proteome</keyword>
<comment type="pathway">
    <text evidence="2">Nucleotide-sugar biosynthesis; UDP-N-acetyl-alpha-D-glucosamine biosynthesis; UDP-N-acetyl-alpha-D-glucosamine from N-acetyl-alpha-D-glucosamine 1-phosphate: step 1/1.</text>
</comment>
<dbReference type="Gene3D" id="3.90.550.10">
    <property type="entry name" value="Spore Coat Polysaccharide Biosynthesis Protein SpsA, Chain A"/>
    <property type="match status" value="1"/>
</dbReference>
<evidence type="ECO:0000256" key="1">
    <source>
        <dbReference type="ARBA" id="ARBA00005166"/>
    </source>
</evidence>
<dbReference type="CDD" id="cd04181">
    <property type="entry name" value="NTP_transferase"/>
    <property type="match status" value="1"/>
</dbReference>
<evidence type="ECO:0000256" key="10">
    <source>
        <dbReference type="ARBA" id="ARBA00048493"/>
    </source>
</evidence>
<feature type="domain" description="Nucleotidyl transferase" evidence="11">
    <location>
        <begin position="2"/>
        <end position="232"/>
    </location>
</feature>
<keyword evidence="8" id="KW-0012">Acyltransferase</keyword>
<evidence type="ECO:0000313" key="14">
    <source>
        <dbReference type="Proteomes" id="UP000030661"/>
    </source>
</evidence>
<accession>A0A081C1Z0</accession>
<comment type="catalytic activity">
    <reaction evidence="10">
        <text>N-acetyl-alpha-D-glucosamine 1-phosphate + UTP + H(+) = UDP-N-acetyl-alpha-D-glucosamine + diphosphate</text>
        <dbReference type="Rhea" id="RHEA:13509"/>
        <dbReference type="ChEBI" id="CHEBI:15378"/>
        <dbReference type="ChEBI" id="CHEBI:33019"/>
        <dbReference type="ChEBI" id="CHEBI:46398"/>
        <dbReference type="ChEBI" id="CHEBI:57705"/>
        <dbReference type="ChEBI" id="CHEBI:57776"/>
        <dbReference type="EC" id="2.7.7.23"/>
    </reaction>
</comment>
<organism evidence="13 14">
    <name type="scientific">Vecturithrix granuli</name>
    <dbReference type="NCBI Taxonomy" id="1499967"/>
    <lineage>
        <taxon>Bacteria</taxon>
        <taxon>Candidatus Moduliflexota</taxon>
        <taxon>Candidatus Vecturitrichia</taxon>
        <taxon>Candidatus Vecturitrichales</taxon>
        <taxon>Candidatus Vecturitrichaceae</taxon>
        <taxon>Candidatus Vecturithrix</taxon>
    </lineage>
</organism>
<dbReference type="SUPFAM" id="SSF51161">
    <property type="entry name" value="Trimeric LpxA-like enzymes"/>
    <property type="match status" value="1"/>
</dbReference>
<dbReference type="STRING" id="1499967.U27_05569"/>
<dbReference type="InterPro" id="IPR023915">
    <property type="entry name" value="Bifunctiontional_GlmU_arc-type"/>
</dbReference>
<name>A0A081C1Z0_VECG1</name>
<keyword evidence="7" id="KW-0511">Multifunctional enzyme</keyword>
<dbReference type="EMBL" id="DF820468">
    <property type="protein sequence ID" value="GAK58595.1"/>
    <property type="molecule type" value="Genomic_DNA"/>
</dbReference>
<keyword evidence="6" id="KW-0548">Nucleotidyltransferase</keyword>
<dbReference type="GO" id="GO:0019134">
    <property type="term" value="F:glucosamine-1-phosphate N-acetyltransferase activity"/>
    <property type="evidence" value="ECO:0007669"/>
    <property type="project" value="UniProtKB-EC"/>
</dbReference>
<dbReference type="Pfam" id="PF00483">
    <property type="entry name" value="NTP_transferase"/>
    <property type="match status" value="1"/>
</dbReference>
<dbReference type="HOGENOM" id="CLU_029499_0_1_0"/>
<evidence type="ECO:0000256" key="2">
    <source>
        <dbReference type="ARBA" id="ARBA00005208"/>
    </source>
</evidence>
<dbReference type="AlphaFoldDB" id="A0A081C1Z0"/>
<comment type="similarity">
    <text evidence="4">In the N-terminal section; belongs to the N-acetylglucosamine-1-phosphate uridyltransferase family.</text>
</comment>
<dbReference type="eggNOG" id="COG1208">
    <property type="taxonomic scope" value="Bacteria"/>
</dbReference>
<dbReference type="InterPro" id="IPR011004">
    <property type="entry name" value="Trimer_LpxA-like_sf"/>
</dbReference>
<evidence type="ECO:0000256" key="6">
    <source>
        <dbReference type="ARBA" id="ARBA00022695"/>
    </source>
</evidence>
<dbReference type="Pfam" id="PF25087">
    <property type="entry name" value="GMPPB_C"/>
    <property type="match status" value="1"/>
</dbReference>
<dbReference type="GO" id="GO:0003977">
    <property type="term" value="F:UDP-N-acetylglucosamine diphosphorylase activity"/>
    <property type="evidence" value="ECO:0007669"/>
    <property type="project" value="UniProtKB-EC"/>
</dbReference>
<comment type="pathway">
    <text evidence="1">Nucleotide-sugar biosynthesis; UDP-N-acetyl-alpha-D-glucosamine biosynthesis; N-acetyl-alpha-D-glucosamine 1-phosphate from alpha-D-glucosamine 6-phosphate (route II): step 2/2.</text>
</comment>
<comment type="similarity">
    <text evidence="3">In the C-terminal section; belongs to the transferase hexapeptide repeat family.</text>
</comment>